<name>A0A8H3VC39_VENIN</name>
<feature type="compositionally biased region" description="Polar residues" evidence="1">
    <location>
        <begin position="28"/>
        <end position="40"/>
    </location>
</feature>
<feature type="compositionally biased region" description="Acidic residues" evidence="1">
    <location>
        <begin position="44"/>
        <end position="53"/>
    </location>
</feature>
<feature type="compositionally biased region" description="Acidic residues" evidence="1">
    <location>
        <begin position="893"/>
        <end position="935"/>
    </location>
</feature>
<evidence type="ECO:0000259" key="2">
    <source>
        <dbReference type="Pfam" id="PF12417"/>
    </source>
</evidence>
<dbReference type="AlphaFoldDB" id="A0A8H3VC39"/>
<dbReference type="PANTHER" id="PTHR40780">
    <property type="entry name" value="DUF3669 DOMAIN-CONTAINING PROTEIN"/>
    <property type="match status" value="1"/>
</dbReference>
<feature type="region of interest" description="Disordered" evidence="1">
    <location>
        <begin position="877"/>
        <end position="935"/>
    </location>
</feature>
<evidence type="ECO:0000313" key="3">
    <source>
        <dbReference type="EMBL" id="KAE9984393.1"/>
    </source>
</evidence>
<dbReference type="Pfam" id="PF12417">
    <property type="entry name" value="DUF3669"/>
    <property type="match status" value="1"/>
</dbReference>
<organism evidence="3 4">
    <name type="scientific">Venturia inaequalis</name>
    <name type="common">Apple scab fungus</name>
    <dbReference type="NCBI Taxonomy" id="5025"/>
    <lineage>
        <taxon>Eukaryota</taxon>
        <taxon>Fungi</taxon>
        <taxon>Dikarya</taxon>
        <taxon>Ascomycota</taxon>
        <taxon>Pezizomycotina</taxon>
        <taxon>Dothideomycetes</taxon>
        <taxon>Pleosporomycetidae</taxon>
        <taxon>Venturiales</taxon>
        <taxon>Venturiaceae</taxon>
        <taxon>Venturia</taxon>
    </lineage>
</organism>
<reference evidence="3 4" key="1">
    <citation type="submission" date="2019-11" db="EMBL/GenBank/DDBJ databases">
        <title>Venturia inaequalis Genome Resource.</title>
        <authorList>
            <person name="Lichtner F.J."/>
        </authorList>
    </citation>
    <scope>NUCLEOTIDE SEQUENCE [LARGE SCALE GENOMIC DNA]</scope>
    <source>
        <strain evidence="3">Bline_iso_100314</strain>
    </source>
</reference>
<feature type="region of interest" description="Disordered" evidence="1">
    <location>
        <begin position="103"/>
        <end position="131"/>
    </location>
</feature>
<evidence type="ECO:0000256" key="1">
    <source>
        <dbReference type="SAM" id="MobiDB-lite"/>
    </source>
</evidence>
<feature type="domain" description="DUF3669" evidence="2">
    <location>
        <begin position="786"/>
        <end position="846"/>
    </location>
</feature>
<evidence type="ECO:0000313" key="4">
    <source>
        <dbReference type="Proteomes" id="UP000433883"/>
    </source>
</evidence>
<dbReference type="EMBL" id="WNWQ01000017">
    <property type="protein sequence ID" value="KAE9984393.1"/>
    <property type="molecule type" value="Genomic_DNA"/>
</dbReference>
<dbReference type="PANTHER" id="PTHR40780:SF2">
    <property type="entry name" value="DUF3669 DOMAIN-CONTAINING PROTEIN"/>
    <property type="match status" value="1"/>
</dbReference>
<sequence length="935" mass="105671">MDHWQFDLDDDDSFAEEFLQAASQVESQSRTLATFQQQAPLSMEQDDSLDDAESFSQARERAQQRPVTPCPPGITNITDDDEFGISDDDGFLAAFEAVESTTKKHALSSDESRPTKRTSVPHVGEVDFGEPDFQDPDNLASLDAIEQQARSAGLPMTAELQAVLRNAFTAGHMSQHRAWKRRYTYDFLTLPAEIRLSIYYYALRDTNPNTARGITQALPSRRRLSIMHLLGEAGPIEETIWPCADEKPWINLALLRTCKQVYRETRDEFLYQNRQFEAKAVLDEGFKDVMSLSSNMVFWQHIQHLHLILRPVDNATQWARHVYKGVDSLTALLAGGKKLKSFQLSWQFTQFADHIKYFGSLKVSGSIVITQHFDDATVKDGQNIMSERENRIKSLIKTMQGLRPDAFAEYDCVISQTPDRIGPLRKRSEMQSHRNKFKSLPPKRKRIQANLKMADKRVTSDSTTLSTLMARNMSLEEQMKNDRKQCKAHLKGSSANMQIYAASPPSPEHDKTAKDILSRSLSTRTIQSTTSSFAQRMNDARNKSLEYRCIGRGSFGTVYEIPGTERALKLSKGEDELFAEFNINNTVATAAIAVNKIMQRAFPDFTVPRIPTAHNLYISGDEQIEEVVEQMRNRFPGSVDTSEYSILEVDRILPLPKQTRNALIDLYFEPELRDEAKNEAENKDCLARVYLGRNGMPGPGNWRDSLRNFELNLDMAKDLKLDVEQLASEMAIGLAMIHWEAQVDAQDSEWVLGSAAMVDTVPTVVTNWRHMKATTIVDFGRRATHLWVLDFDKADSIGFESTDCIKQLLAGVTSHDPYFPNPAIDQELFNLFEEVYLKASEQILEAGGYDEKALELPKKFVEAYKNWAATDDAVGFEIGSDEEGSGSARVAEEDGGWGDDDVDAELSSDDESEEEEEFESDEEDSEIDEEDEAEE</sequence>
<dbReference type="Proteomes" id="UP000433883">
    <property type="component" value="Unassembled WGS sequence"/>
</dbReference>
<gene>
    <name evidence="3" type="ORF">BLS_002423</name>
</gene>
<protein>
    <recommendedName>
        <fullName evidence="2">DUF3669 domain-containing protein</fullName>
    </recommendedName>
</protein>
<comment type="caution">
    <text evidence="3">The sequence shown here is derived from an EMBL/GenBank/DDBJ whole genome shotgun (WGS) entry which is preliminary data.</text>
</comment>
<proteinExistence type="predicted"/>
<accession>A0A8H3VC39</accession>
<dbReference type="InterPro" id="IPR022137">
    <property type="entry name" value="Znf_prot_DUF3669"/>
</dbReference>
<feature type="region of interest" description="Disordered" evidence="1">
    <location>
        <begin position="28"/>
        <end position="82"/>
    </location>
</feature>